<feature type="domain" description="HTH OST-type" evidence="1">
    <location>
        <begin position="154"/>
        <end position="229"/>
    </location>
</feature>
<sequence length="306" mass="34441">MNSTLNFAVLVDGENAQPSKYQDILREVSQKGNIASKWVYADWTNPTHKSWKDIMLETGSAPKQQFHYCKDAADHALIMDAIELICTSDKINAICIVSSDGGFAGLAQRISEKGLHVMAVGKKDTPAAFRKACHNFVYVENIGCEDNQAGEVGDDAELDKLLLDAYWQLVGDNDSVYLGDLGTKLKQLDSAFDPRTYGSASLKKLIINKTAQLLIHDAREDRCYVRLANAVGTVKATPKKGKGFAFIVCQGEEFYFRRDDLLDEKQWAKVKANQKVLFQRSANITGQHRCDKRYCLYRKMTTIFWY</sequence>
<organism evidence="2">
    <name type="scientific">Gram-negative bacterium 0471</name>
    <dbReference type="NCBI Taxonomy" id="204774"/>
    <lineage>
        <taxon>Bacteria</taxon>
    </lineage>
</organism>
<dbReference type="GO" id="GO:0004540">
    <property type="term" value="F:RNA nuclease activity"/>
    <property type="evidence" value="ECO:0007669"/>
    <property type="project" value="InterPro"/>
</dbReference>
<dbReference type="AlphaFoldDB" id="Q8GJJ0"/>
<dbReference type="InterPro" id="IPR041966">
    <property type="entry name" value="LOTUS-like"/>
</dbReference>
<dbReference type="InterPro" id="IPR021139">
    <property type="entry name" value="NYN"/>
</dbReference>
<dbReference type="Gene3D" id="3.30.420.610">
    <property type="entry name" value="LOTUS domain-like"/>
    <property type="match status" value="1"/>
</dbReference>
<dbReference type="CDD" id="cd10146">
    <property type="entry name" value="LabA_like_C"/>
    <property type="match status" value="1"/>
</dbReference>
<evidence type="ECO:0000259" key="1">
    <source>
        <dbReference type="PROSITE" id="PS51644"/>
    </source>
</evidence>
<dbReference type="Gene3D" id="3.40.50.1010">
    <property type="entry name" value="5'-nuclease"/>
    <property type="match status" value="1"/>
</dbReference>
<dbReference type="Pfam" id="PF01936">
    <property type="entry name" value="NYN"/>
    <property type="match status" value="1"/>
</dbReference>
<reference evidence="2" key="1">
    <citation type="journal article" date="2002" name="FEMS Microbiol. Lett.">
        <title>Establishment of uncharacterized plasmids in Escherichia coli by in vitro transposition.</title>
        <authorList>
            <person name="Agron P.G."/>
            <person name="Sobecky P."/>
            <person name="Andersen G.L."/>
        </authorList>
    </citation>
    <scope>NUCLEOTIDE SEQUENCE</scope>
    <source>
        <plasmid evidence="2">p0471</plasmid>
    </source>
</reference>
<dbReference type="EMBL" id="AY163566">
    <property type="protein sequence ID" value="AAN74629.1"/>
    <property type="molecule type" value="Genomic_DNA"/>
</dbReference>
<dbReference type="CDD" id="cd11297">
    <property type="entry name" value="PIN_LabA-like_N_1"/>
    <property type="match status" value="1"/>
</dbReference>
<dbReference type="PANTHER" id="PTHR35811">
    <property type="entry name" value="SLR1870 PROTEIN"/>
    <property type="match status" value="1"/>
</dbReference>
<evidence type="ECO:0000313" key="2">
    <source>
        <dbReference type="EMBL" id="AAN74629.1"/>
    </source>
</evidence>
<proteinExistence type="predicted"/>
<dbReference type="InterPro" id="IPR025605">
    <property type="entry name" value="OST-HTH/LOTUS_dom"/>
</dbReference>
<name>Q8GJJ0_UNCXX</name>
<dbReference type="PROSITE" id="PS51644">
    <property type="entry name" value="HTH_OST"/>
    <property type="match status" value="1"/>
</dbReference>
<keyword evidence="2" id="KW-0614">Plasmid</keyword>
<geneLocation type="plasmid" evidence="2">
    <name>p0471</name>
</geneLocation>
<protein>
    <recommendedName>
        <fullName evidence="1">HTH OST-type domain-containing protein</fullName>
    </recommendedName>
</protein>
<accession>Q8GJJ0</accession>
<dbReference type="PANTHER" id="PTHR35811:SF1">
    <property type="entry name" value="HTH OST-TYPE DOMAIN-CONTAINING PROTEIN"/>
    <property type="match status" value="1"/>
</dbReference>